<proteinExistence type="predicted"/>
<accession>W2GVU3</accession>
<dbReference type="EMBL" id="KI686370">
    <property type="protein sequence ID" value="ETK86406.1"/>
    <property type="molecule type" value="Genomic_DNA"/>
</dbReference>
<dbReference type="AlphaFoldDB" id="W2GVU3"/>
<dbReference type="Proteomes" id="UP000053236">
    <property type="component" value="Unassembled WGS sequence"/>
</dbReference>
<reference evidence="1" key="1">
    <citation type="submission" date="2013-11" db="EMBL/GenBank/DDBJ databases">
        <title>The Genome Sequence of Phytophthora parasitica CJ02B3.</title>
        <authorList>
            <consortium name="The Broad Institute Genomics Platform"/>
            <person name="Russ C."/>
            <person name="Tyler B."/>
            <person name="Panabieres F."/>
            <person name="Shan W."/>
            <person name="Tripathy S."/>
            <person name="Grunwald N."/>
            <person name="Machado M."/>
            <person name="Johnson C.S."/>
            <person name="Arredondo F."/>
            <person name="Hong C."/>
            <person name="Coffey M."/>
            <person name="Young S.K."/>
            <person name="Zeng Q."/>
            <person name="Gargeya S."/>
            <person name="Fitzgerald M."/>
            <person name="Abouelleil A."/>
            <person name="Alvarado L."/>
            <person name="Chapman S.B."/>
            <person name="Gainer-Dewar J."/>
            <person name="Goldberg J."/>
            <person name="Griggs A."/>
            <person name="Gujja S."/>
            <person name="Hansen M."/>
            <person name="Howarth C."/>
            <person name="Imamovic A."/>
            <person name="Ireland A."/>
            <person name="Larimer J."/>
            <person name="McCowan C."/>
            <person name="Murphy C."/>
            <person name="Pearson M."/>
            <person name="Poon T.W."/>
            <person name="Priest M."/>
            <person name="Roberts A."/>
            <person name="Saif S."/>
            <person name="Shea T."/>
            <person name="Sykes S."/>
            <person name="Wortman J."/>
            <person name="Nusbaum C."/>
            <person name="Birren B."/>
        </authorList>
    </citation>
    <scope>NUCLEOTIDE SEQUENCE [LARGE SCALE GENOMIC DNA]</scope>
    <source>
        <strain evidence="1">CJ02B3</strain>
    </source>
</reference>
<sequence length="52" mass="6166">SRMVYKMAPNDRELHNDLLIPKRLCINTVLQRLHHRKVKCSLCMEHSNRVAP</sequence>
<name>W2GVU3_PHYNI</name>
<evidence type="ECO:0000313" key="1">
    <source>
        <dbReference type="EMBL" id="ETK86406.1"/>
    </source>
</evidence>
<gene>
    <name evidence="1" type="ORF">L915_08960</name>
</gene>
<feature type="non-terminal residue" evidence="1">
    <location>
        <position position="1"/>
    </location>
</feature>
<protein>
    <submittedName>
        <fullName evidence="1">Uncharacterized protein</fullName>
    </submittedName>
</protein>
<organism evidence="1">
    <name type="scientific">Phytophthora nicotianae</name>
    <name type="common">Potato buckeye rot agent</name>
    <name type="synonym">Phytophthora parasitica</name>
    <dbReference type="NCBI Taxonomy" id="4792"/>
    <lineage>
        <taxon>Eukaryota</taxon>
        <taxon>Sar</taxon>
        <taxon>Stramenopiles</taxon>
        <taxon>Oomycota</taxon>
        <taxon>Peronosporomycetes</taxon>
        <taxon>Peronosporales</taxon>
        <taxon>Peronosporaceae</taxon>
        <taxon>Phytophthora</taxon>
    </lineage>
</organism>